<dbReference type="InterPro" id="IPR034666">
    <property type="entry name" value="ARPC2/4"/>
</dbReference>
<keyword evidence="4" id="KW-0009">Actin-binding</keyword>
<dbReference type="InterPro" id="IPR008384">
    <property type="entry name" value="ARPC4"/>
</dbReference>
<evidence type="ECO:0000256" key="2">
    <source>
        <dbReference type="ARBA" id="ARBA00005919"/>
    </source>
</evidence>
<dbReference type="AlphaFoldDB" id="A0A7G2C275"/>
<dbReference type="SUPFAM" id="SSF69645">
    <property type="entry name" value="Arp2/3 complex subunits"/>
    <property type="match status" value="1"/>
</dbReference>
<evidence type="ECO:0000256" key="4">
    <source>
        <dbReference type="ARBA" id="ARBA00023203"/>
    </source>
</evidence>
<dbReference type="GO" id="GO:0034314">
    <property type="term" value="P:Arp2/3 complex-mediated actin nucleation"/>
    <property type="evidence" value="ECO:0007669"/>
    <property type="project" value="InterPro"/>
</dbReference>
<keyword evidence="5" id="KW-0206">Cytoskeleton</keyword>
<evidence type="ECO:0000313" key="6">
    <source>
        <dbReference type="EMBL" id="CAD2212807.1"/>
    </source>
</evidence>
<proteinExistence type="inferred from homology"/>
<sequence>MTCSPTPVEDFYSALQTELLRGLCLQPTLDCLGPFEIPQVERYEAPSPSETEGYHCHLIHSEKDKLQCAIERTPNSLRCSFKLLAHVATAHDGRDLHLTLGSYTVHRYIRLLQESPLLPIQRAVPVADYHVSFLILSEHVTHYGRQSLVDSIVLFVQRLTKDSGRVSREMTGWAEASAEQYFSEFVS</sequence>
<dbReference type="Proteomes" id="UP000515908">
    <property type="component" value="Chromosome 01"/>
</dbReference>
<dbReference type="GO" id="GO:0005885">
    <property type="term" value="C:Arp2/3 protein complex"/>
    <property type="evidence" value="ECO:0007669"/>
    <property type="project" value="InterPro"/>
</dbReference>
<evidence type="ECO:0000256" key="1">
    <source>
        <dbReference type="ARBA" id="ARBA00004245"/>
    </source>
</evidence>
<keyword evidence="7" id="KW-1185">Reference proteome</keyword>
<comment type="subcellular location">
    <subcellularLocation>
        <location evidence="1">Cytoplasm</location>
        <location evidence="1">Cytoskeleton</location>
    </subcellularLocation>
</comment>
<dbReference type="Gene3D" id="3.30.1460.20">
    <property type="match status" value="1"/>
</dbReference>
<dbReference type="Pfam" id="PF05856">
    <property type="entry name" value="ARPC4"/>
    <property type="match status" value="1"/>
</dbReference>
<reference evidence="6 7" key="1">
    <citation type="submission" date="2020-08" db="EMBL/GenBank/DDBJ databases">
        <authorList>
            <person name="Newling K."/>
            <person name="Davey J."/>
            <person name="Forrester S."/>
        </authorList>
    </citation>
    <scope>NUCLEOTIDE SEQUENCE [LARGE SCALE GENOMIC DNA]</scope>
    <source>
        <strain evidence="7">Crithidia deanei Carvalho (ATCC PRA-265)</strain>
    </source>
</reference>
<dbReference type="GO" id="GO:0030041">
    <property type="term" value="P:actin filament polymerization"/>
    <property type="evidence" value="ECO:0007669"/>
    <property type="project" value="InterPro"/>
</dbReference>
<dbReference type="VEuPathDB" id="TriTrypDB:ADEAN_000021900"/>
<dbReference type="EMBL" id="LR877145">
    <property type="protein sequence ID" value="CAD2212807.1"/>
    <property type="molecule type" value="Genomic_DNA"/>
</dbReference>
<accession>A0A7G2C275</accession>
<protein>
    <submittedName>
        <fullName evidence="6">ARP2/3 complex 20 kDa subunit (ARPC4), putative</fullName>
    </submittedName>
</protein>
<comment type="similarity">
    <text evidence="2">Belongs to the ARPC4 family.</text>
</comment>
<evidence type="ECO:0000256" key="5">
    <source>
        <dbReference type="ARBA" id="ARBA00023212"/>
    </source>
</evidence>
<name>A0A7G2C275_9TRYP</name>
<keyword evidence="3" id="KW-0963">Cytoplasm</keyword>
<dbReference type="GO" id="GO:0051015">
    <property type="term" value="F:actin filament binding"/>
    <property type="evidence" value="ECO:0007669"/>
    <property type="project" value="TreeGrafter"/>
</dbReference>
<dbReference type="PANTHER" id="PTHR22629:SF0">
    <property type="entry name" value="ACTIN-RELATED PROTEIN 2_3 COMPLEX SUBUNIT 4"/>
    <property type="match status" value="1"/>
</dbReference>
<dbReference type="PANTHER" id="PTHR22629">
    <property type="entry name" value="ARP2/3 COMPLEX 20 KD SUBUNIT"/>
    <property type="match status" value="1"/>
</dbReference>
<evidence type="ECO:0000256" key="3">
    <source>
        <dbReference type="ARBA" id="ARBA00022490"/>
    </source>
</evidence>
<gene>
    <name evidence="6" type="ORF">ADEAN_000021900</name>
</gene>
<organism evidence="6 7">
    <name type="scientific">Angomonas deanei</name>
    <dbReference type="NCBI Taxonomy" id="59799"/>
    <lineage>
        <taxon>Eukaryota</taxon>
        <taxon>Discoba</taxon>
        <taxon>Euglenozoa</taxon>
        <taxon>Kinetoplastea</taxon>
        <taxon>Metakinetoplastina</taxon>
        <taxon>Trypanosomatida</taxon>
        <taxon>Trypanosomatidae</taxon>
        <taxon>Strigomonadinae</taxon>
        <taxon>Angomonas</taxon>
    </lineage>
</organism>
<evidence type="ECO:0000313" key="7">
    <source>
        <dbReference type="Proteomes" id="UP000515908"/>
    </source>
</evidence>